<accession>A2DZ23</accession>
<organism evidence="1 2">
    <name type="scientific">Trichomonas vaginalis (strain ATCC PRA-98 / G3)</name>
    <dbReference type="NCBI Taxonomy" id="412133"/>
    <lineage>
        <taxon>Eukaryota</taxon>
        <taxon>Metamonada</taxon>
        <taxon>Parabasalia</taxon>
        <taxon>Trichomonadida</taxon>
        <taxon>Trichomonadidae</taxon>
        <taxon>Trichomonas</taxon>
    </lineage>
</organism>
<name>A2DZ23_TRIV3</name>
<keyword evidence="2" id="KW-1185">Reference proteome</keyword>
<dbReference type="SMR" id="A2DZ23"/>
<proteinExistence type="predicted"/>
<sequence>MTLQNVYYNITQSIYSQLWNHLSQAKKIGETTLHTAVSFKGYEFLLSHGANVNAKGKKQQPALHLAVKENKLRFLFMIQIMLDIRNRTNHLIGINIFPSNTRPFRSPDKKSEKCEFLISFTEISYY</sequence>
<reference evidence="1" key="2">
    <citation type="journal article" date="2007" name="Science">
        <title>Draft genome sequence of the sexually transmitted pathogen Trichomonas vaginalis.</title>
        <authorList>
            <person name="Carlton J.M."/>
            <person name="Hirt R.P."/>
            <person name="Silva J.C."/>
            <person name="Delcher A.L."/>
            <person name="Schatz M."/>
            <person name="Zhao Q."/>
            <person name="Wortman J.R."/>
            <person name="Bidwell S.L."/>
            <person name="Alsmark U.C.M."/>
            <person name="Besteiro S."/>
            <person name="Sicheritz-Ponten T."/>
            <person name="Noel C.J."/>
            <person name="Dacks J.B."/>
            <person name="Foster P.G."/>
            <person name="Simillion C."/>
            <person name="Van de Peer Y."/>
            <person name="Miranda-Saavedra D."/>
            <person name="Barton G.J."/>
            <person name="Westrop G.D."/>
            <person name="Mueller S."/>
            <person name="Dessi D."/>
            <person name="Fiori P.L."/>
            <person name="Ren Q."/>
            <person name="Paulsen I."/>
            <person name="Zhang H."/>
            <person name="Bastida-Corcuera F.D."/>
            <person name="Simoes-Barbosa A."/>
            <person name="Brown M.T."/>
            <person name="Hayes R.D."/>
            <person name="Mukherjee M."/>
            <person name="Okumura C.Y."/>
            <person name="Schneider R."/>
            <person name="Smith A.J."/>
            <person name="Vanacova S."/>
            <person name="Villalvazo M."/>
            <person name="Haas B.J."/>
            <person name="Pertea M."/>
            <person name="Feldblyum T.V."/>
            <person name="Utterback T.R."/>
            <person name="Shu C.L."/>
            <person name="Osoegawa K."/>
            <person name="de Jong P.J."/>
            <person name="Hrdy I."/>
            <person name="Horvathova L."/>
            <person name="Zubacova Z."/>
            <person name="Dolezal P."/>
            <person name="Malik S.B."/>
            <person name="Logsdon J.M. Jr."/>
            <person name="Henze K."/>
            <person name="Gupta A."/>
            <person name="Wang C.C."/>
            <person name="Dunne R.L."/>
            <person name="Upcroft J.A."/>
            <person name="Upcroft P."/>
            <person name="White O."/>
            <person name="Salzberg S.L."/>
            <person name="Tang P."/>
            <person name="Chiu C.-H."/>
            <person name="Lee Y.-S."/>
            <person name="Embley T.M."/>
            <person name="Coombs G.H."/>
            <person name="Mottram J.C."/>
            <person name="Tachezy J."/>
            <person name="Fraser-Liggett C.M."/>
            <person name="Johnson P.J."/>
        </authorList>
    </citation>
    <scope>NUCLEOTIDE SEQUENCE [LARGE SCALE GENOMIC DNA]</scope>
    <source>
        <strain evidence="1">G3</strain>
    </source>
</reference>
<protein>
    <submittedName>
        <fullName evidence="1">Uncharacterized protein</fullName>
    </submittedName>
</protein>
<dbReference type="VEuPathDB" id="TrichDB:TVAG_026200"/>
<dbReference type="RefSeq" id="XP_001326522.1">
    <property type="nucleotide sequence ID" value="XM_001326487.1"/>
</dbReference>
<dbReference type="EMBL" id="DS113272">
    <property type="protein sequence ID" value="EAY14299.1"/>
    <property type="molecule type" value="Genomic_DNA"/>
</dbReference>
<dbReference type="InterPro" id="IPR036770">
    <property type="entry name" value="Ankyrin_rpt-contain_sf"/>
</dbReference>
<dbReference type="KEGG" id="tva:4772279"/>
<dbReference type="InParanoid" id="A2DZ23"/>
<evidence type="ECO:0000313" key="2">
    <source>
        <dbReference type="Proteomes" id="UP000001542"/>
    </source>
</evidence>
<dbReference type="SUPFAM" id="SSF48403">
    <property type="entry name" value="Ankyrin repeat"/>
    <property type="match status" value="1"/>
</dbReference>
<gene>
    <name evidence="1" type="ORF">TVAG_026200</name>
</gene>
<dbReference type="Pfam" id="PF00023">
    <property type="entry name" value="Ank"/>
    <property type="match status" value="1"/>
</dbReference>
<dbReference type="Proteomes" id="UP000001542">
    <property type="component" value="Unassembled WGS sequence"/>
</dbReference>
<reference evidence="1" key="1">
    <citation type="submission" date="2006-10" db="EMBL/GenBank/DDBJ databases">
        <authorList>
            <person name="Amadeo P."/>
            <person name="Zhao Q."/>
            <person name="Wortman J."/>
            <person name="Fraser-Liggett C."/>
            <person name="Carlton J."/>
        </authorList>
    </citation>
    <scope>NUCLEOTIDE SEQUENCE</scope>
    <source>
        <strain evidence="1">G3</strain>
    </source>
</reference>
<dbReference type="InterPro" id="IPR002110">
    <property type="entry name" value="Ankyrin_rpt"/>
</dbReference>
<dbReference type="AlphaFoldDB" id="A2DZ23"/>
<evidence type="ECO:0000313" key="1">
    <source>
        <dbReference type="EMBL" id="EAY14299.1"/>
    </source>
</evidence>
<dbReference type="Gene3D" id="1.25.40.20">
    <property type="entry name" value="Ankyrin repeat-containing domain"/>
    <property type="match status" value="1"/>
</dbReference>
<dbReference type="VEuPathDB" id="TrichDB:TVAGG3_0504630"/>